<feature type="domain" description="C2H2-type" evidence="7">
    <location>
        <begin position="202"/>
        <end position="227"/>
    </location>
</feature>
<dbReference type="GO" id="GO:0005634">
    <property type="term" value="C:nucleus"/>
    <property type="evidence" value="ECO:0007669"/>
    <property type="project" value="InterPro"/>
</dbReference>
<feature type="binding site" evidence="6">
    <location>
        <position position="10"/>
    </location>
    <ligand>
        <name>Zn(2+)</name>
        <dbReference type="ChEBI" id="CHEBI:29105"/>
    </ligand>
</feature>
<dbReference type="PANTHER" id="PTHR19818">
    <property type="entry name" value="ZINC FINGER PROTEIN ZIC AND GLI"/>
    <property type="match status" value="1"/>
</dbReference>
<feature type="binding site" evidence="6">
    <location>
        <position position="55"/>
    </location>
    <ligand>
        <name>Zn(2+)</name>
        <dbReference type="ChEBI" id="CHEBI:29105"/>
    </ligand>
</feature>
<evidence type="ECO:0000256" key="6">
    <source>
        <dbReference type="PROSITE-ProRule" id="PRU01263"/>
    </source>
</evidence>
<evidence type="ECO:0000259" key="7">
    <source>
        <dbReference type="PROSITE" id="PS50157"/>
    </source>
</evidence>
<feature type="binding site" evidence="6">
    <location>
        <position position="58"/>
    </location>
    <ligand>
        <name>Zn(2+)</name>
        <dbReference type="ChEBI" id="CHEBI:29105"/>
    </ligand>
</feature>
<dbReference type="GO" id="GO:0045944">
    <property type="term" value="P:positive regulation of transcription by RNA polymerase II"/>
    <property type="evidence" value="ECO:0007669"/>
    <property type="project" value="UniProtKB-ARBA"/>
</dbReference>
<evidence type="ECO:0000259" key="8">
    <source>
        <dbReference type="PROSITE" id="PS51915"/>
    </source>
</evidence>
<dbReference type="InterPro" id="IPR050329">
    <property type="entry name" value="GLI_C2H2-zinc-finger"/>
</dbReference>
<dbReference type="Proteomes" id="UP001200034">
    <property type="component" value="Unassembled WGS sequence"/>
</dbReference>
<dbReference type="SUPFAM" id="SSF57667">
    <property type="entry name" value="beta-beta-alpha zinc fingers"/>
    <property type="match status" value="5"/>
</dbReference>
<feature type="domain" description="C2H2-type" evidence="7">
    <location>
        <begin position="236"/>
        <end position="263"/>
    </location>
</feature>
<feature type="domain" description="C2H2-type" evidence="7">
    <location>
        <begin position="143"/>
        <end position="170"/>
    </location>
</feature>
<feature type="domain" description="C2H2-type" evidence="7">
    <location>
        <begin position="353"/>
        <end position="380"/>
    </location>
</feature>
<evidence type="ECO:0000313" key="10">
    <source>
        <dbReference type="Proteomes" id="UP001200034"/>
    </source>
</evidence>
<comment type="caution">
    <text evidence="9">The sequence shown here is derived from an EMBL/GenBank/DDBJ whole genome shotgun (WGS) entry which is preliminary data.</text>
</comment>
<evidence type="ECO:0000256" key="1">
    <source>
        <dbReference type="ARBA" id="ARBA00022723"/>
    </source>
</evidence>
<feature type="domain" description="C2H2-type" evidence="7">
    <location>
        <begin position="296"/>
        <end position="323"/>
    </location>
</feature>
<dbReference type="Gene3D" id="3.40.1800.20">
    <property type="match status" value="1"/>
</dbReference>
<dbReference type="SUPFAM" id="SSF57716">
    <property type="entry name" value="Glucocorticoid receptor-like (DNA-binding domain)"/>
    <property type="match status" value="1"/>
</dbReference>
<dbReference type="Pfam" id="PF07776">
    <property type="entry name" value="zf-AD"/>
    <property type="match status" value="1"/>
</dbReference>
<keyword evidence="2" id="KW-0677">Repeat</keyword>
<gene>
    <name evidence="9" type="ORF">KR093_004402</name>
</gene>
<feature type="domain" description="C2H2-type" evidence="7">
    <location>
        <begin position="381"/>
        <end position="408"/>
    </location>
</feature>
<dbReference type="EMBL" id="JAJJHW010002774">
    <property type="protein sequence ID" value="KAH8365789.1"/>
    <property type="molecule type" value="Genomic_DNA"/>
</dbReference>
<dbReference type="FunFam" id="3.30.160.60:FF:000557">
    <property type="entry name" value="zinc finger and SCAN domain-containing protein 29"/>
    <property type="match status" value="1"/>
</dbReference>
<feature type="domain" description="C2H2-type" evidence="7">
    <location>
        <begin position="324"/>
        <end position="352"/>
    </location>
</feature>
<evidence type="ECO:0000256" key="4">
    <source>
        <dbReference type="ARBA" id="ARBA00022833"/>
    </source>
</evidence>
<feature type="binding site" evidence="6">
    <location>
        <position position="13"/>
    </location>
    <ligand>
        <name>Zn(2+)</name>
        <dbReference type="ChEBI" id="CHEBI:29105"/>
    </ligand>
</feature>
<keyword evidence="3 5" id="KW-0863">Zinc-finger</keyword>
<dbReference type="GO" id="GO:0008270">
    <property type="term" value="F:zinc ion binding"/>
    <property type="evidence" value="ECO:0007669"/>
    <property type="project" value="UniProtKB-UniRule"/>
</dbReference>
<sequence length="429" mass="50110">MTSITSLYKCRACLVPQNSSSVRYDMHLLPMLAHKFFTCTALSVEEEDSLPSVLCVSCKNHLEQFYAFRERCIAADAQLRADRQENLQTKPYEHELQEAEEVSQLQLCNKKIVTKRRVKKQRKEVEETVSQDAQQLEEQSSCYKCDICDSRFLVEHRLQAHKRQHEGLMPYPCTEAGCERAFNRLHCLSQHLKQHSGTSRWFSCEQEGCSKRYRHKPTLMMHMRRSHKLGPELKSHVCEFCGKVFNSSAVLNDHRYTHKDKSELPHACSESDCQRRFASKEKLKVHLLRHAGIKNFSCPYCGMRKTTRNELKIHMNYHTLERTWPCRFCSKVCNSSGNLKMHVRTVHERARDYACSYCERSFAKPDTRKYHEMTHTGEKPNECEECGKRFTQPAALRTHRKIHERQRKEADANFTLVTLAPSSRDADNS</sequence>
<dbReference type="InterPro" id="IPR013087">
    <property type="entry name" value="Znf_C2H2_type"/>
</dbReference>
<dbReference type="PROSITE" id="PS00028">
    <property type="entry name" value="ZINC_FINGER_C2H2_1"/>
    <property type="match status" value="8"/>
</dbReference>
<keyword evidence="1 6" id="KW-0479">Metal-binding</keyword>
<accession>A0AAD4JWL7</accession>
<dbReference type="InterPro" id="IPR036236">
    <property type="entry name" value="Znf_C2H2_sf"/>
</dbReference>
<dbReference type="Pfam" id="PF00096">
    <property type="entry name" value="zf-C2H2"/>
    <property type="match status" value="4"/>
</dbReference>
<dbReference type="Gene3D" id="3.30.160.60">
    <property type="entry name" value="Classic Zinc Finger"/>
    <property type="match status" value="7"/>
</dbReference>
<dbReference type="PANTHER" id="PTHR19818:SF139">
    <property type="entry name" value="PAIR-RULE PROTEIN ODD-PAIRED"/>
    <property type="match status" value="1"/>
</dbReference>
<organism evidence="9 10">
    <name type="scientific">Drosophila rubida</name>
    <dbReference type="NCBI Taxonomy" id="30044"/>
    <lineage>
        <taxon>Eukaryota</taxon>
        <taxon>Metazoa</taxon>
        <taxon>Ecdysozoa</taxon>
        <taxon>Arthropoda</taxon>
        <taxon>Hexapoda</taxon>
        <taxon>Insecta</taxon>
        <taxon>Pterygota</taxon>
        <taxon>Neoptera</taxon>
        <taxon>Endopterygota</taxon>
        <taxon>Diptera</taxon>
        <taxon>Brachycera</taxon>
        <taxon>Muscomorpha</taxon>
        <taxon>Ephydroidea</taxon>
        <taxon>Drosophilidae</taxon>
        <taxon>Drosophila</taxon>
    </lineage>
</organism>
<evidence type="ECO:0000256" key="5">
    <source>
        <dbReference type="PROSITE-ProRule" id="PRU00042"/>
    </source>
</evidence>
<dbReference type="AlphaFoldDB" id="A0AAD4JWL7"/>
<keyword evidence="10" id="KW-1185">Reference proteome</keyword>
<evidence type="ECO:0000313" key="9">
    <source>
        <dbReference type="EMBL" id="KAH8365789.1"/>
    </source>
</evidence>
<feature type="domain" description="ZAD" evidence="8">
    <location>
        <begin position="8"/>
        <end position="82"/>
    </location>
</feature>
<protein>
    <submittedName>
        <fullName evidence="9">Uncharacterized protein</fullName>
    </submittedName>
</protein>
<keyword evidence="4 6" id="KW-0862">Zinc</keyword>
<dbReference type="Pfam" id="PF13912">
    <property type="entry name" value="zf-C2H2_6"/>
    <property type="match status" value="1"/>
</dbReference>
<evidence type="ECO:0000256" key="3">
    <source>
        <dbReference type="ARBA" id="ARBA00022771"/>
    </source>
</evidence>
<feature type="domain" description="C2H2-type" evidence="7">
    <location>
        <begin position="266"/>
        <end position="295"/>
    </location>
</feature>
<evidence type="ECO:0000256" key="2">
    <source>
        <dbReference type="ARBA" id="ARBA00022737"/>
    </source>
</evidence>
<dbReference type="GO" id="GO:0000978">
    <property type="term" value="F:RNA polymerase II cis-regulatory region sequence-specific DNA binding"/>
    <property type="evidence" value="ECO:0007669"/>
    <property type="project" value="TreeGrafter"/>
</dbReference>
<dbReference type="GO" id="GO:0000981">
    <property type="term" value="F:DNA-binding transcription factor activity, RNA polymerase II-specific"/>
    <property type="evidence" value="ECO:0007669"/>
    <property type="project" value="TreeGrafter"/>
</dbReference>
<dbReference type="PROSITE" id="PS50157">
    <property type="entry name" value="ZINC_FINGER_C2H2_2"/>
    <property type="match status" value="9"/>
</dbReference>
<dbReference type="PROSITE" id="PS51915">
    <property type="entry name" value="ZAD"/>
    <property type="match status" value="1"/>
</dbReference>
<reference evidence="9" key="1">
    <citation type="journal article" date="2021" name="Mol. Ecol. Resour.">
        <title>Phylogenomic analyses of the genus Drosophila reveals genomic signals of climate adaptation.</title>
        <authorList>
            <person name="Li F."/>
            <person name="Rane R.V."/>
            <person name="Luria V."/>
            <person name="Xiong Z."/>
            <person name="Chen J."/>
            <person name="Li Z."/>
            <person name="Catullo R.A."/>
            <person name="Griffin P.C."/>
            <person name="Schiffer M."/>
            <person name="Pearce S."/>
            <person name="Lee S.F."/>
            <person name="McElroy K."/>
            <person name="Stocker A."/>
            <person name="Shirriffs J."/>
            <person name="Cockerell F."/>
            <person name="Coppin C."/>
            <person name="Sgro C.M."/>
            <person name="Karger A."/>
            <person name="Cain J.W."/>
            <person name="Weber J.A."/>
            <person name="Santpere G."/>
            <person name="Kirschner M.W."/>
            <person name="Hoffmann A.A."/>
            <person name="Oakeshott J.G."/>
            <person name="Zhang G."/>
        </authorList>
    </citation>
    <scope>NUCLEOTIDE SEQUENCE</scope>
    <source>
        <strain evidence="9">BGI-SZ-2011g</strain>
    </source>
</reference>
<dbReference type="SMART" id="SM00355">
    <property type="entry name" value="ZnF_C2H2"/>
    <property type="match status" value="9"/>
</dbReference>
<dbReference type="SMART" id="SM00868">
    <property type="entry name" value="zf-AD"/>
    <property type="match status" value="1"/>
</dbReference>
<name>A0AAD4JWL7_9MUSC</name>
<dbReference type="InterPro" id="IPR012934">
    <property type="entry name" value="Znf_AD"/>
</dbReference>
<feature type="domain" description="C2H2-type" evidence="7">
    <location>
        <begin position="171"/>
        <end position="200"/>
    </location>
</feature>
<proteinExistence type="predicted"/>